<evidence type="ECO:0000256" key="5">
    <source>
        <dbReference type="SAM" id="MobiDB-lite"/>
    </source>
</evidence>
<proteinExistence type="inferred from homology"/>
<dbReference type="Pfam" id="PF02776">
    <property type="entry name" value="TPP_enzyme_N"/>
    <property type="match status" value="1"/>
</dbReference>
<feature type="compositionally biased region" description="Polar residues" evidence="5">
    <location>
        <begin position="222"/>
        <end position="233"/>
    </location>
</feature>
<gene>
    <name evidence="9" type="ORF">GCM10010449_77990</name>
</gene>
<evidence type="ECO:0000313" key="10">
    <source>
        <dbReference type="Proteomes" id="UP001501637"/>
    </source>
</evidence>
<evidence type="ECO:0000259" key="8">
    <source>
        <dbReference type="Pfam" id="PF02776"/>
    </source>
</evidence>
<dbReference type="SUPFAM" id="SSF52518">
    <property type="entry name" value="Thiamin diphosphate-binding fold (THDP-binding)"/>
    <property type="match status" value="2"/>
</dbReference>
<dbReference type="EMBL" id="BAAAUG010000198">
    <property type="protein sequence ID" value="GAA3147632.1"/>
    <property type="molecule type" value="Genomic_DNA"/>
</dbReference>
<dbReference type="CDD" id="cd00568">
    <property type="entry name" value="TPP_enzymes"/>
    <property type="match status" value="1"/>
</dbReference>
<dbReference type="Proteomes" id="UP001501637">
    <property type="component" value="Unassembled WGS sequence"/>
</dbReference>
<dbReference type="SUPFAM" id="SSF52467">
    <property type="entry name" value="DHS-like NAD/FAD-binding domain"/>
    <property type="match status" value="1"/>
</dbReference>
<evidence type="ECO:0000256" key="4">
    <source>
        <dbReference type="RuleBase" id="RU362132"/>
    </source>
</evidence>
<dbReference type="InterPro" id="IPR045229">
    <property type="entry name" value="TPP_enz"/>
</dbReference>
<dbReference type="PROSITE" id="PS00187">
    <property type="entry name" value="TPP_ENZYMES"/>
    <property type="match status" value="1"/>
</dbReference>
<evidence type="ECO:0000256" key="1">
    <source>
        <dbReference type="ARBA" id="ARBA00001964"/>
    </source>
</evidence>
<comment type="cofactor">
    <cofactor evidence="1">
        <name>thiamine diphosphate</name>
        <dbReference type="ChEBI" id="CHEBI:58937"/>
    </cofactor>
</comment>
<comment type="similarity">
    <text evidence="2 4">Belongs to the TPP enzyme family.</text>
</comment>
<dbReference type="InterPro" id="IPR029061">
    <property type="entry name" value="THDP-binding"/>
</dbReference>
<dbReference type="InterPro" id="IPR029035">
    <property type="entry name" value="DHS-like_NAD/FAD-binding_dom"/>
</dbReference>
<dbReference type="PANTHER" id="PTHR18968:SF13">
    <property type="entry name" value="ACETOLACTATE SYNTHASE CATALYTIC SUBUNIT, MITOCHONDRIAL"/>
    <property type="match status" value="1"/>
</dbReference>
<dbReference type="Gene3D" id="3.40.50.970">
    <property type="match status" value="2"/>
</dbReference>
<feature type="compositionally biased region" description="Low complexity" evidence="5">
    <location>
        <begin position="188"/>
        <end position="214"/>
    </location>
</feature>
<evidence type="ECO:0000259" key="6">
    <source>
        <dbReference type="Pfam" id="PF00205"/>
    </source>
</evidence>
<evidence type="ECO:0000256" key="3">
    <source>
        <dbReference type="ARBA" id="ARBA00023052"/>
    </source>
</evidence>
<keyword evidence="10" id="KW-1185">Reference proteome</keyword>
<feature type="domain" description="Thiamine pyrophosphate enzyme central" evidence="6">
    <location>
        <begin position="255"/>
        <end position="384"/>
    </location>
</feature>
<accession>A0ABP6NGI1</accession>
<dbReference type="CDD" id="cd07035">
    <property type="entry name" value="TPP_PYR_POX_like"/>
    <property type="match status" value="1"/>
</dbReference>
<evidence type="ECO:0000259" key="7">
    <source>
        <dbReference type="Pfam" id="PF02775"/>
    </source>
</evidence>
<dbReference type="PANTHER" id="PTHR18968">
    <property type="entry name" value="THIAMINE PYROPHOSPHATE ENZYMES"/>
    <property type="match status" value="1"/>
</dbReference>
<protein>
    <submittedName>
        <fullName evidence="9">Thiamine pyrophosphate-binding protein</fullName>
    </submittedName>
</protein>
<dbReference type="InterPro" id="IPR012001">
    <property type="entry name" value="Thiamin_PyroP_enz_TPP-bd_dom"/>
</dbReference>
<feature type="region of interest" description="Disordered" evidence="5">
    <location>
        <begin position="185"/>
        <end position="251"/>
    </location>
</feature>
<dbReference type="Pfam" id="PF00205">
    <property type="entry name" value="TPP_enzyme_M"/>
    <property type="match status" value="1"/>
</dbReference>
<keyword evidence="3 4" id="KW-0786">Thiamine pyrophosphate</keyword>
<evidence type="ECO:0000256" key="2">
    <source>
        <dbReference type="ARBA" id="ARBA00007812"/>
    </source>
</evidence>
<feature type="domain" description="Thiamine pyrophosphate enzyme TPP-binding" evidence="7">
    <location>
        <begin position="443"/>
        <end position="583"/>
    </location>
</feature>
<feature type="domain" description="Thiamine pyrophosphate enzyme N-terminal TPP-binding" evidence="8">
    <location>
        <begin position="8"/>
        <end position="124"/>
    </location>
</feature>
<name>A0ABP6NGI1_9ACTN</name>
<dbReference type="InterPro" id="IPR012000">
    <property type="entry name" value="Thiamin_PyroP_enz_cen_dom"/>
</dbReference>
<reference evidence="10" key="1">
    <citation type="journal article" date="2019" name="Int. J. Syst. Evol. Microbiol.">
        <title>The Global Catalogue of Microorganisms (GCM) 10K type strain sequencing project: providing services to taxonomists for standard genome sequencing and annotation.</title>
        <authorList>
            <consortium name="The Broad Institute Genomics Platform"/>
            <consortium name="The Broad Institute Genome Sequencing Center for Infectious Disease"/>
            <person name="Wu L."/>
            <person name="Ma J."/>
        </authorList>
    </citation>
    <scope>NUCLEOTIDE SEQUENCE [LARGE SCALE GENOMIC DNA]</scope>
    <source>
        <strain evidence="10">JCM 9092</strain>
    </source>
</reference>
<dbReference type="Pfam" id="PF02775">
    <property type="entry name" value="TPP_enzyme_C"/>
    <property type="match status" value="1"/>
</dbReference>
<sequence length="604" mass="62681">MPPMHYATGGDLLVAVLRELGIDTVFGIVSVHNLPLVEAVDRELRFVPVRHEATAVNAADAYGRARGSLGCALTSTGTGAGNAAGSLVEALSAGTSVLHVTGQVEAEFLGSGRGFIHETKDQLGMLRAVSTYAETVTSNDSAGRILRDAARAALTDPGGPASVEWPVDLQYAAQMDTAPTIAEAEQHTTTALPGKPAPALAPTAAPASEPAPAAEAKDQPSGALQSLAPTENRQAPGRPGITTQAHPAPAPPELASAQALLASAERPLVWAGGGATRARVELAELLHATGAGLLSSNSGRGAVPEDHPQVIGNFATTPAARALLADADLLLTVGTHFRSNETADYGLALPEAHIQIDIDAAALGRVYPARHALHGHAPHVLAALLPHARRADESWTRRVAAVREDVRATLHDNIGPQAAICDAIRAALPREAVVARDVTIPSSSWGNRLLEMYDPRDNVFPRGGGIGQGLGMGIGAALARPDSPTVVLAGDGGLAVHLGELLTLAQERPRLTLIVFNDGGYGVLRNMQDRYSERRSGVDLATPDFELLAQACGLAYARIAAEEDARPVISHAVGSDGPTLVEVDLTRLGPMKNPFTPPVKIPGQ</sequence>
<dbReference type="InterPro" id="IPR011766">
    <property type="entry name" value="TPP_enzyme_TPP-bd"/>
</dbReference>
<dbReference type="InterPro" id="IPR000399">
    <property type="entry name" value="TPP-bd_CS"/>
</dbReference>
<comment type="caution">
    <text evidence="9">The sequence shown here is derived from an EMBL/GenBank/DDBJ whole genome shotgun (WGS) entry which is preliminary data.</text>
</comment>
<dbReference type="Gene3D" id="3.40.50.1220">
    <property type="entry name" value="TPP-binding domain"/>
    <property type="match status" value="1"/>
</dbReference>
<organism evidence="9 10">
    <name type="scientific">Streptomyces rectiviolaceus</name>
    <dbReference type="NCBI Taxonomy" id="332591"/>
    <lineage>
        <taxon>Bacteria</taxon>
        <taxon>Bacillati</taxon>
        <taxon>Actinomycetota</taxon>
        <taxon>Actinomycetes</taxon>
        <taxon>Kitasatosporales</taxon>
        <taxon>Streptomycetaceae</taxon>
        <taxon>Streptomyces</taxon>
    </lineage>
</organism>
<evidence type="ECO:0000313" key="9">
    <source>
        <dbReference type="EMBL" id="GAA3147632.1"/>
    </source>
</evidence>